<feature type="domain" description="4Fe-4S ferredoxin-type" evidence="10">
    <location>
        <begin position="40"/>
        <end position="69"/>
    </location>
</feature>
<evidence type="ECO:0000256" key="4">
    <source>
        <dbReference type="ARBA" id="ARBA00022553"/>
    </source>
</evidence>
<evidence type="ECO:0000313" key="13">
    <source>
        <dbReference type="Proteomes" id="UP000053091"/>
    </source>
</evidence>
<evidence type="ECO:0000256" key="2">
    <source>
        <dbReference type="ARBA" id="ARBA00012438"/>
    </source>
</evidence>
<dbReference type="Pfam" id="PF02906">
    <property type="entry name" value="Fe_hyd_lg_C"/>
    <property type="match status" value="1"/>
</dbReference>
<keyword evidence="8" id="KW-0175">Coiled coil</keyword>
<protein>
    <recommendedName>
        <fullName evidence="2">histidine kinase</fullName>
        <ecNumber evidence="2">2.7.13.3</ecNumber>
    </recommendedName>
</protein>
<dbReference type="InterPro" id="IPR005467">
    <property type="entry name" value="His_kinase_dom"/>
</dbReference>
<keyword evidence="7" id="KW-0411">Iron-sulfur</keyword>
<dbReference type="Gene3D" id="1.10.15.40">
    <property type="entry name" value="Electron transport complex subunit B, putative Fe-S cluster"/>
    <property type="match status" value="1"/>
</dbReference>
<evidence type="ECO:0000256" key="7">
    <source>
        <dbReference type="ARBA" id="ARBA00023014"/>
    </source>
</evidence>
<dbReference type="Pfam" id="PF04060">
    <property type="entry name" value="FeS"/>
    <property type="match status" value="1"/>
</dbReference>
<dbReference type="SUPFAM" id="SSF47384">
    <property type="entry name" value="Homodimeric domain of signal transducing histidine kinase"/>
    <property type="match status" value="1"/>
</dbReference>
<dbReference type="Gene3D" id="3.30.565.10">
    <property type="entry name" value="Histidine kinase-like ATPase, C-terminal domain"/>
    <property type="match status" value="1"/>
</dbReference>
<dbReference type="InterPro" id="IPR003594">
    <property type="entry name" value="HATPase_dom"/>
</dbReference>
<dbReference type="GO" id="GO:0046872">
    <property type="term" value="F:metal ion binding"/>
    <property type="evidence" value="ECO:0007669"/>
    <property type="project" value="UniProtKB-KW"/>
</dbReference>
<name>A0A0S7C1Q4_9BACT</name>
<dbReference type="InterPro" id="IPR004108">
    <property type="entry name" value="Fe_hydrogenase_lsu_C"/>
</dbReference>
<evidence type="ECO:0000256" key="5">
    <source>
        <dbReference type="ARBA" id="ARBA00022723"/>
    </source>
</evidence>
<dbReference type="GO" id="GO:0000155">
    <property type="term" value="F:phosphorelay sensor kinase activity"/>
    <property type="evidence" value="ECO:0007669"/>
    <property type="project" value="InterPro"/>
</dbReference>
<evidence type="ECO:0000256" key="6">
    <source>
        <dbReference type="ARBA" id="ARBA00023004"/>
    </source>
</evidence>
<feature type="coiled-coil region" evidence="8">
    <location>
        <begin position="422"/>
        <end position="449"/>
    </location>
</feature>
<dbReference type="PROSITE" id="PS51656">
    <property type="entry name" value="4FE4S"/>
    <property type="match status" value="1"/>
</dbReference>
<sequence length="672" mass="75382">MNPGDTTSKRPLVTTIRERCRVCYTCVRECPAKAIKISNGQAEVMSERCIGCGNCIKVCSQNAKVFRKEIDKVRELIDSKQRVAAIVAPSFPAEFSEIKNHRLLVSLIRAQGFRYVSEVSFGADLVAGEYKKIIQSKRYPPVISSDCPAIVNYIEHYHPDLVGSLANIVSPMVAMTRVMRRKYGTDLKIVFIGPCIAKKDESSEVDAAITFRELREMINQTGLKPAEVSPTEFDPPLGGKGSIFPVSRGLLNTMEVEEDIFERNVIVADGRSDFQEAIREFESGQIAQEHLELLCCEGCIMGPGMSPYPFLSSLSRRFRKRASVSDYVIHKMETMDMDQWKKDYEEFSDLDLFCEFTKRDIRYSRPDNEEIRKALNKMGKFEPHDHLDCGACGYESCEEHAIAIIRGLAEHEMCLPYTIEKLHNYIRELNISNEKLANTQEALRQSEKLAGMGQLSAGIAHELNNPLGIITMYSNILKDEAPAEDPIRKDLDLIAEQAERCKKIVGGLLNFARKNQVNFTDVNINQLMEHSISSVIVPENIKISLESKVNNTEIKLDYDQMTQVFTNLLKNAIEAMPEEGGLITVEMTDSSDEITVNITDTGTGIEEENMNKLFTPFFTTKPIGKGTGLGLPIIYGIVKMHKGNITFRSNADKNKGVTGTTFTITLPRMAMT</sequence>
<keyword evidence="12" id="KW-0808">Transferase</keyword>
<dbReference type="STRING" id="1678841.TBC1_12737"/>
<evidence type="ECO:0000259" key="9">
    <source>
        <dbReference type="PROSITE" id="PS50109"/>
    </source>
</evidence>
<dbReference type="InterPro" id="IPR017896">
    <property type="entry name" value="4Fe4S_Fe-S-bd"/>
</dbReference>
<dbReference type="InterPro" id="IPR036890">
    <property type="entry name" value="HATPase_C_sf"/>
</dbReference>
<proteinExistence type="predicted"/>
<organism evidence="12">
    <name type="scientific">Lentimicrobium saccharophilum</name>
    <dbReference type="NCBI Taxonomy" id="1678841"/>
    <lineage>
        <taxon>Bacteria</taxon>
        <taxon>Pseudomonadati</taxon>
        <taxon>Bacteroidota</taxon>
        <taxon>Bacteroidia</taxon>
        <taxon>Bacteroidales</taxon>
        <taxon>Lentimicrobiaceae</taxon>
        <taxon>Lentimicrobium</taxon>
    </lineage>
</organism>
<dbReference type="Proteomes" id="UP000053091">
    <property type="component" value="Unassembled WGS sequence"/>
</dbReference>
<dbReference type="Pfam" id="PF02518">
    <property type="entry name" value="HATPase_c"/>
    <property type="match status" value="1"/>
</dbReference>
<dbReference type="GO" id="GO:0051539">
    <property type="term" value="F:4 iron, 4 sulfur cluster binding"/>
    <property type="evidence" value="ECO:0007669"/>
    <property type="project" value="UniProtKB-KW"/>
</dbReference>
<dbReference type="Pfam" id="PF00512">
    <property type="entry name" value="HisKA"/>
    <property type="match status" value="1"/>
</dbReference>
<dbReference type="PANTHER" id="PTHR43065">
    <property type="entry name" value="SENSOR HISTIDINE KINASE"/>
    <property type="match status" value="1"/>
</dbReference>
<dbReference type="PROSITE" id="PS50109">
    <property type="entry name" value="HIS_KIN"/>
    <property type="match status" value="1"/>
</dbReference>
<feature type="domain" description="4Fe-4S ferredoxin-type" evidence="10">
    <location>
        <begin position="9"/>
        <end position="39"/>
    </location>
</feature>
<dbReference type="Gene3D" id="1.10.287.130">
    <property type="match status" value="1"/>
</dbReference>
<dbReference type="EMBL" id="DF968183">
    <property type="protein sequence ID" value="GAP44923.1"/>
    <property type="molecule type" value="Genomic_DNA"/>
</dbReference>
<dbReference type="Gene3D" id="3.30.70.20">
    <property type="match status" value="1"/>
</dbReference>
<evidence type="ECO:0000259" key="11">
    <source>
        <dbReference type="PROSITE" id="PS51656"/>
    </source>
</evidence>
<dbReference type="OrthoDB" id="1931120at2"/>
<dbReference type="InterPro" id="IPR004358">
    <property type="entry name" value="Sig_transdc_His_kin-like_C"/>
</dbReference>
<evidence type="ECO:0000256" key="8">
    <source>
        <dbReference type="SAM" id="Coils"/>
    </source>
</evidence>
<keyword evidence="5" id="KW-0479">Metal-binding</keyword>
<dbReference type="AlphaFoldDB" id="A0A0S7C1Q4"/>
<dbReference type="SMART" id="SM00387">
    <property type="entry name" value="HATPase_c"/>
    <property type="match status" value="1"/>
</dbReference>
<dbReference type="Gene3D" id="3.40.50.1780">
    <property type="match status" value="1"/>
</dbReference>
<dbReference type="Gene3D" id="3.40.950.10">
    <property type="entry name" value="Fe-only Hydrogenase (Larger Subunit), Chain L, domain 3"/>
    <property type="match status" value="1"/>
</dbReference>
<dbReference type="SUPFAM" id="SSF54862">
    <property type="entry name" value="4Fe-4S ferredoxins"/>
    <property type="match status" value="1"/>
</dbReference>
<keyword evidence="3" id="KW-0004">4Fe-4S</keyword>
<dbReference type="SUPFAM" id="SSF55874">
    <property type="entry name" value="ATPase domain of HSP90 chaperone/DNA topoisomerase II/histidine kinase"/>
    <property type="match status" value="1"/>
</dbReference>
<dbReference type="SUPFAM" id="SSF53920">
    <property type="entry name" value="Fe-only hydrogenase"/>
    <property type="match status" value="1"/>
</dbReference>
<dbReference type="InterPro" id="IPR009016">
    <property type="entry name" value="Fe_hydrogenase"/>
</dbReference>
<dbReference type="EC" id="2.7.13.3" evidence="2"/>
<dbReference type="InterPro" id="IPR003661">
    <property type="entry name" value="HisK_dim/P_dom"/>
</dbReference>
<dbReference type="SMART" id="SM00388">
    <property type="entry name" value="HisKA"/>
    <property type="match status" value="1"/>
</dbReference>
<dbReference type="PROSITE" id="PS51379">
    <property type="entry name" value="4FE4S_FER_2"/>
    <property type="match status" value="2"/>
</dbReference>
<feature type="domain" description="4Fe-4S" evidence="11">
    <location>
        <begin position="370"/>
        <end position="431"/>
    </location>
</feature>
<dbReference type="PANTHER" id="PTHR43065:SF42">
    <property type="entry name" value="TWO-COMPONENT SENSOR PPRA"/>
    <property type="match status" value="1"/>
</dbReference>
<keyword evidence="12" id="KW-0418">Kinase</keyword>
<dbReference type="CDD" id="cd00082">
    <property type="entry name" value="HisKA"/>
    <property type="match status" value="1"/>
</dbReference>
<evidence type="ECO:0000259" key="10">
    <source>
        <dbReference type="PROSITE" id="PS51379"/>
    </source>
</evidence>
<comment type="catalytic activity">
    <reaction evidence="1">
        <text>ATP + protein L-histidine = ADP + protein N-phospho-L-histidine.</text>
        <dbReference type="EC" id="2.7.13.3"/>
    </reaction>
</comment>
<dbReference type="PRINTS" id="PR00344">
    <property type="entry name" value="BCTRLSENSOR"/>
</dbReference>
<dbReference type="PATRIC" id="fig|1678841.3.peg.3488"/>
<gene>
    <name evidence="12" type="ORF">TBC1_12737</name>
</gene>
<evidence type="ECO:0000256" key="3">
    <source>
        <dbReference type="ARBA" id="ARBA00022485"/>
    </source>
</evidence>
<evidence type="ECO:0000313" key="12">
    <source>
        <dbReference type="EMBL" id="GAP44923.1"/>
    </source>
</evidence>
<keyword evidence="13" id="KW-1185">Reference proteome</keyword>
<dbReference type="InterPro" id="IPR007202">
    <property type="entry name" value="4Fe-4S_dom"/>
</dbReference>
<accession>A0A0S7C1Q4</accession>
<reference evidence="12" key="1">
    <citation type="journal article" date="2015" name="Genome Announc.">
        <title>Draft Genome Sequence of Bacteroidales Strain TBC1, a Novel Isolate from a Methanogenic Wastewater Treatment System.</title>
        <authorList>
            <person name="Tourlousse D.M."/>
            <person name="Matsuura N."/>
            <person name="Sun L."/>
            <person name="Toyonaga M."/>
            <person name="Kuroda K."/>
            <person name="Ohashi A."/>
            <person name="Cruz R."/>
            <person name="Yamaguchi T."/>
            <person name="Sekiguchi Y."/>
        </authorList>
    </citation>
    <scope>NUCLEOTIDE SEQUENCE [LARGE SCALE GENOMIC DNA]</scope>
    <source>
        <strain evidence="12">TBC1</strain>
    </source>
</reference>
<feature type="domain" description="Histidine kinase" evidence="9">
    <location>
        <begin position="458"/>
        <end position="670"/>
    </location>
</feature>
<keyword evidence="6" id="KW-0408">Iron</keyword>
<dbReference type="InterPro" id="IPR036097">
    <property type="entry name" value="HisK_dim/P_sf"/>
</dbReference>
<keyword evidence="4" id="KW-0597">Phosphoprotein</keyword>
<dbReference type="Pfam" id="PF13237">
    <property type="entry name" value="Fer4_10"/>
    <property type="match status" value="1"/>
</dbReference>
<evidence type="ECO:0000256" key="1">
    <source>
        <dbReference type="ARBA" id="ARBA00000085"/>
    </source>
</evidence>